<dbReference type="HAMAP" id="MF_00528">
    <property type="entry name" value="Maf"/>
    <property type="match status" value="1"/>
</dbReference>
<dbReference type="PANTHER" id="PTHR43213">
    <property type="entry name" value="BIFUNCTIONAL DTTP/UTP PYROPHOSPHATASE/METHYLTRANSFERASE PROTEIN-RELATED"/>
    <property type="match status" value="1"/>
</dbReference>
<evidence type="ECO:0000256" key="3">
    <source>
        <dbReference type="SAM" id="MobiDB-lite"/>
    </source>
</evidence>
<dbReference type="AlphaFoldDB" id="E6PMW9"/>
<dbReference type="NCBIfam" id="TIGR00172">
    <property type="entry name" value="maf"/>
    <property type="match status" value="1"/>
</dbReference>
<dbReference type="EMBL" id="CABM01000024">
    <property type="protein sequence ID" value="CBH96271.1"/>
    <property type="molecule type" value="Genomic_DNA"/>
</dbReference>
<dbReference type="PIRSF" id="PIRSF006305">
    <property type="entry name" value="Maf"/>
    <property type="match status" value="1"/>
</dbReference>
<evidence type="ECO:0000256" key="2">
    <source>
        <dbReference type="ARBA" id="ARBA00022801"/>
    </source>
</evidence>
<dbReference type="Pfam" id="PF02545">
    <property type="entry name" value="Maf"/>
    <property type="match status" value="1"/>
</dbReference>
<dbReference type="PANTHER" id="PTHR43213:SF5">
    <property type="entry name" value="BIFUNCTIONAL DTTP_UTP PYROPHOSPHATASE_METHYLTRANSFERASE PROTEIN-RELATED"/>
    <property type="match status" value="1"/>
</dbReference>
<proteinExistence type="inferred from homology"/>
<dbReference type="GO" id="GO:0047429">
    <property type="term" value="F:nucleoside triphosphate diphosphatase activity"/>
    <property type="evidence" value="ECO:0007669"/>
    <property type="project" value="InterPro"/>
</dbReference>
<feature type="region of interest" description="Disordered" evidence="3">
    <location>
        <begin position="128"/>
        <end position="149"/>
    </location>
</feature>
<protein>
    <submittedName>
        <fullName evidence="4">Putative Maf protein</fullName>
    </submittedName>
</protein>
<organism evidence="4">
    <name type="scientific">mine drainage metagenome</name>
    <dbReference type="NCBI Taxonomy" id="410659"/>
    <lineage>
        <taxon>unclassified sequences</taxon>
        <taxon>metagenomes</taxon>
        <taxon>ecological metagenomes</taxon>
    </lineage>
</organism>
<evidence type="ECO:0000256" key="1">
    <source>
        <dbReference type="ARBA" id="ARBA00001968"/>
    </source>
</evidence>
<evidence type="ECO:0000313" key="4">
    <source>
        <dbReference type="EMBL" id="CBH96271.1"/>
    </source>
</evidence>
<keyword evidence="2" id="KW-0378">Hydrolase</keyword>
<comment type="caution">
    <text evidence="4">The sequence shown here is derived from an EMBL/GenBank/DDBJ whole genome shotgun (WGS) entry which is preliminary data.</text>
</comment>
<sequence>MHAKPFVYLASASPRRQELLRQIGVDFVLLAPDAKEDAETLERVRPGESARAYVTRVTRLKLQAAAARLAHRGLQPAPILCADTTVALGRRIVGKPSDAAEAAAMLRLLAGHTHRVLTAVALQWADASGPQTSGPHKAASHTSGSHRREALSTSRVQFAALSDAQLAAYVASGEPFGKAGAYGVQGRAAAFIQHIGGSYSGIMGLPLFETTQLLRQAGIPV</sequence>
<dbReference type="CDD" id="cd00555">
    <property type="entry name" value="Maf"/>
    <property type="match status" value="1"/>
</dbReference>
<accession>E6PMW9</accession>
<gene>
    <name evidence="4" type="ORF">CARN2_2212</name>
</gene>
<dbReference type="SUPFAM" id="SSF52972">
    <property type="entry name" value="ITPase-like"/>
    <property type="match status" value="1"/>
</dbReference>
<dbReference type="InterPro" id="IPR029001">
    <property type="entry name" value="ITPase-like_fam"/>
</dbReference>
<reference evidence="4" key="1">
    <citation type="submission" date="2009-10" db="EMBL/GenBank/DDBJ databases">
        <title>Diversity of trophic interactions inside an arsenic-rich microbial ecosystem.</title>
        <authorList>
            <person name="Bertin P.N."/>
            <person name="Heinrich-Salmeron A."/>
            <person name="Pelletier E."/>
            <person name="Goulhen-Chollet F."/>
            <person name="Arsene-Ploetze F."/>
            <person name="Gallien S."/>
            <person name="Calteau A."/>
            <person name="Vallenet D."/>
            <person name="Casiot C."/>
            <person name="Chane-Woon-Ming B."/>
            <person name="Giloteaux L."/>
            <person name="Barakat M."/>
            <person name="Bonnefoy V."/>
            <person name="Bruneel O."/>
            <person name="Chandler M."/>
            <person name="Cleiss J."/>
            <person name="Duran R."/>
            <person name="Elbaz-Poulichet F."/>
            <person name="Fonknechten N."/>
            <person name="Lauga B."/>
            <person name="Mornico D."/>
            <person name="Ortet P."/>
            <person name="Schaeffer C."/>
            <person name="Siguier P."/>
            <person name="Alexander Thil Smith A."/>
            <person name="Van Dorsselaer A."/>
            <person name="Weissenbach J."/>
            <person name="Medigue C."/>
            <person name="Le Paslier D."/>
        </authorList>
    </citation>
    <scope>NUCLEOTIDE SEQUENCE</scope>
</reference>
<name>E6PMW9_9ZZZZ</name>
<dbReference type="Gene3D" id="3.90.950.10">
    <property type="match status" value="1"/>
</dbReference>
<dbReference type="InterPro" id="IPR003697">
    <property type="entry name" value="Maf-like"/>
</dbReference>
<comment type="cofactor">
    <cofactor evidence="1">
        <name>a divalent metal cation</name>
        <dbReference type="ChEBI" id="CHEBI:60240"/>
    </cofactor>
</comment>